<sequence length="714" mass="80600">MRGRERARKRPAFIANPFRFSKQLLGDKRSGRLECSREEMNRFFQNTMSDPLRGQDLGPNRALISPAPPSAEFKLAEPSLKEVEEVIKAARSASSPGPSGVPYLVYKRCPEILRHLWKALKVIWRRGRVADQWSIVSRRLTEFLLKNNYIDTSVQKGGIPGVPGCLEHNGVVTQLIREAHESKGELAVLWLDLPNAYGSIPHKPVELALHLHHVPSKIKDLILDYYNNFRLRVTSGWILQGLERLILWARMSFKPTKSRSMVLKKGKVVDKFRFSIPGTVIPSITEQPVKSRGKLFDSSLKDTAAIQKSTEELGGWLTKVDKSGLPGRFKAWIYQYSILPRVLWPLLVYAVPVTTVESFERKISSFLRRWLGLPHSLNSAALYGTSNTLQLPFSGLTEEFKVARTREALQYRDSRDCKVSSAGIEVKTGRKWKAEKAVDVAESRLRQKALVGAVATGRTGLGYFPKTQVSHARGKERNHVLQEEVRAGVEEERVGRAVGLRQQGAWTRCESALQRKVTWSNIMQADFYRVRFLVAAVYNALPSPANLHAWGKSETPTCSLCSGRGSLEHLLSSCPKSLADGCYRWCHDQHIVTISLRRDMIIISEASKHLIMLELTVPWEERIEEANERKHAKYQELVEECRGRGWRTFYEPIEVGCRGFAGRSLCKAFGRLGITGTAKKRAIKAASEAAEKATRWLWLKRADPWLATGIQSGS</sequence>
<accession>A0A5C6MLE7</accession>
<dbReference type="PANTHER" id="PTHR19446">
    <property type="entry name" value="REVERSE TRANSCRIPTASES"/>
    <property type="match status" value="1"/>
</dbReference>
<evidence type="ECO:0008006" key="3">
    <source>
        <dbReference type="Google" id="ProtNLM"/>
    </source>
</evidence>
<comment type="caution">
    <text evidence="1">The sequence shown here is derived from an EMBL/GenBank/DDBJ whole genome shotgun (WGS) entry which is preliminary data.</text>
</comment>
<evidence type="ECO:0000313" key="2">
    <source>
        <dbReference type="Proteomes" id="UP000324091"/>
    </source>
</evidence>
<reference evidence="1 2" key="1">
    <citation type="submission" date="2019-04" db="EMBL/GenBank/DDBJ databases">
        <title>Chromosome genome assembly for Takifugu flavidus.</title>
        <authorList>
            <person name="Xiao S."/>
        </authorList>
    </citation>
    <scope>NUCLEOTIDE SEQUENCE [LARGE SCALE GENOMIC DNA]</scope>
    <source>
        <strain evidence="1">HTHZ2018</strain>
        <tissue evidence="1">Muscle</tissue>
    </source>
</reference>
<keyword evidence="2" id="KW-1185">Reference proteome</keyword>
<dbReference type="AlphaFoldDB" id="A0A5C6MLE7"/>
<name>A0A5C6MLE7_9TELE</name>
<dbReference type="EMBL" id="RHFK02000022">
    <property type="protein sequence ID" value="TWW55962.1"/>
    <property type="molecule type" value="Genomic_DNA"/>
</dbReference>
<organism evidence="1 2">
    <name type="scientific">Takifugu flavidus</name>
    <name type="common">sansaifugu</name>
    <dbReference type="NCBI Taxonomy" id="433684"/>
    <lineage>
        <taxon>Eukaryota</taxon>
        <taxon>Metazoa</taxon>
        <taxon>Chordata</taxon>
        <taxon>Craniata</taxon>
        <taxon>Vertebrata</taxon>
        <taxon>Euteleostomi</taxon>
        <taxon>Actinopterygii</taxon>
        <taxon>Neopterygii</taxon>
        <taxon>Teleostei</taxon>
        <taxon>Neoteleostei</taxon>
        <taxon>Acanthomorphata</taxon>
        <taxon>Eupercaria</taxon>
        <taxon>Tetraodontiformes</taxon>
        <taxon>Tetradontoidea</taxon>
        <taxon>Tetraodontidae</taxon>
        <taxon>Takifugu</taxon>
    </lineage>
</organism>
<protein>
    <recommendedName>
        <fullName evidence="3">Reverse transcriptase domain-containing protein</fullName>
    </recommendedName>
</protein>
<gene>
    <name evidence="1" type="ORF">D4764_09G0010120</name>
</gene>
<proteinExistence type="predicted"/>
<dbReference type="Proteomes" id="UP000324091">
    <property type="component" value="Chromosome 9"/>
</dbReference>
<evidence type="ECO:0000313" key="1">
    <source>
        <dbReference type="EMBL" id="TWW55962.1"/>
    </source>
</evidence>